<keyword evidence="1" id="KW-0547">Nucleotide-binding</keyword>
<dbReference type="PANTHER" id="PTHR12169">
    <property type="entry name" value="ATPASE N2B"/>
    <property type="match status" value="1"/>
</dbReference>
<gene>
    <name evidence="4" type="primary">zapE</name>
    <name evidence="4" type="ORF">ACFOLH_03130</name>
</gene>
<dbReference type="Proteomes" id="UP001595685">
    <property type="component" value="Unassembled WGS sequence"/>
</dbReference>
<feature type="region of interest" description="Disordered" evidence="3">
    <location>
        <begin position="1"/>
        <end position="23"/>
    </location>
</feature>
<evidence type="ECO:0000256" key="2">
    <source>
        <dbReference type="ARBA" id="ARBA00022840"/>
    </source>
</evidence>
<proteinExistence type="predicted"/>
<feature type="region of interest" description="Disordered" evidence="3">
    <location>
        <begin position="125"/>
        <end position="144"/>
    </location>
</feature>
<comment type="caution">
    <text evidence="4">The sequence shown here is derived from an EMBL/GenBank/DDBJ whole genome shotgun (WGS) entry which is preliminary data.</text>
</comment>
<dbReference type="EMBL" id="JBHRWW010000001">
    <property type="protein sequence ID" value="MFC3687330.1"/>
    <property type="molecule type" value="Genomic_DNA"/>
</dbReference>
<evidence type="ECO:0000256" key="1">
    <source>
        <dbReference type="ARBA" id="ARBA00022741"/>
    </source>
</evidence>
<evidence type="ECO:0000313" key="5">
    <source>
        <dbReference type="Proteomes" id="UP001595685"/>
    </source>
</evidence>
<evidence type="ECO:0000256" key="3">
    <source>
        <dbReference type="SAM" id="MobiDB-lite"/>
    </source>
</evidence>
<feature type="compositionally biased region" description="Low complexity" evidence="3">
    <location>
        <begin position="11"/>
        <end position="23"/>
    </location>
</feature>
<name>A0ABV7WC28_9MICO</name>
<dbReference type="Pfam" id="PF03969">
    <property type="entry name" value="AFG1_ATPase"/>
    <property type="match status" value="1"/>
</dbReference>
<keyword evidence="2" id="KW-0067">ATP-binding</keyword>
<reference evidence="5" key="1">
    <citation type="journal article" date="2019" name="Int. J. Syst. Evol. Microbiol.">
        <title>The Global Catalogue of Microorganisms (GCM) 10K type strain sequencing project: providing services to taxonomists for standard genome sequencing and annotation.</title>
        <authorList>
            <consortium name="The Broad Institute Genomics Platform"/>
            <consortium name="The Broad Institute Genome Sequencing Center for Infectious Disease"/>
            <person name="Wu L."/>
            <person name="Ma J."/>
        </authorList>
    </citation>
    <scope>NUCLEOTIDE SEQUENCE [LARGE SCALE GENOMIC DNA]</scope>
    <source>
        <strain evidence="5">NCAIM B.02333</strain>
    </source>
</reference>
<protein>
    <submittedName>
        <fullName evidence="4">AFG1/ZapE family ATPase</fullName>
    </submittedName>
</protein>
<feature type="compositionally biased region" description="Pro residues" evidence="3">
    <location>
        <begin position="1"/>
        <end position="10"/>
    </location>
</feature>
<evidence type="ECO:0000313" key="4">
    <source>
        <dbReference type="EMBL" id="MFC3687330.1"/>
    </source>
</evidence>
<keyword evidence="5" id="KW-1185">Reference proteome</keyword>
<accession>A0ABV7WC28</accession>
<sequence>MAASTPPSPTSSPARASSSSTSCTPTTPATPCSCPAWCAPCPAAGCGCSPRATTPPGGLLPDPRHHHLVLPLVAALETTCEVLHVAGPVDHRTLGHGGARPAWSSGAWLRPGSAAQLAALGLAAPSPEDRPATARGRTPPVGDVRDRRRRAPALHQLCDTHTSTGDLLELTDRYQTLVLAGVPALARTNEDARRRFADLVDVCWDRDIRLVLLTTLSPDSALDAALTDLDRMTSRLNLLRHLKLGPVRDANRLLHPQGATPRSWVAGIVGFVRAAAARCTGPDGQR</sequence>
<dbReference type="RefSeq" id="WP_340292665.1">
    <property type="nucleotide sequence ID" value="NZ_JBBEOI010000079.1"/>
</dbReference>
<organism evidence="4 5">
    <name type="scientific">Aquipuribacter hungaricus</name>
    <dbReference type="NCBI Taxonomy" id="545624"/>
    <lineage>
        <taxon>Bacteria</taxon>
        <taxon>Bacillati</taxon>
        <taxon>Actinomycetota</taxon>
        <taxon>Actinomycetes</taxon>
        <taxon>Micrococcales</taxon>
        <taxon>Intrasporangiaceae</taxon>
        <taxon>Aquipuribacter</taxon>
    </lineage>
</organism>
<dbReference type="PANTHER" id="PTHR12169:SF6">
    <property type="entry name" value="AFG1-LIKE ATPASE"/>
    <property type="match status" value="1"/>
</dbReference>
<dbReference type="InterPro" id="IPR005654">
    <property type="entry name" value="ATPase_AFG1-like"/>
</dbReference>